<name>A0A2P1PSS0_9GAMM</name>
<keyword evidence="1" id="KW-0472">Membrane</keyword>
<reference evidence="2 3" key="1">
    <citation type="submission" date="2018-03" db="EMBL/GenBank/DDBJ databases">
        <title>Ahniella affigens gen. nov., sp. nov., a gammaproteobacterium isolated from sandy soil near a stream.</title>
        <authorList>
            <person name="Ko Y."/>
            <person name="Kim J.-H."/>
        </authorList>
    </citation>
    <scope>NUCLEOTIDE SEQUENCE [LARGE SCALE GENOMIC DNA]</scope>
    <source>
        <strain evidence="2 3">D13</strain>
    </source>
</reference>
<accession>A0A2P1PSS0</accession>
<evidence type="ECO:0000256" key="1">
    <source>
        <dbReference type="SAM" id="Phobius"/>
    </source>
</evidence>
<evidence type="ECO:0000313" key="2">
    <source>
        <dbReference type="EMBL" id="AVP97883.1"/>
    </source>
</evidence>
<dbReference type="EMBL" id="CP027860">
    <property type="protein sequence ID" value="AVP97883.1"/>
    <property type="molecule type" value="Genomic_DNA"/>
</dbReference>
<gene>
    <name evidence="2" type="ORF">C7S18_12045</name>
</gene>
<dbReference type="AlphaFoldDB" id="A0A2P1PSS0"/>
<feature type="transmembrane region" description="Helical" evidence="1">
    <location>
        <begin position="341"/>
        <end position="366"/>
    </location>
</feature>
<dbReference type="RefSeq" id="WP_106891803.1">
    <property type="nucleotide sequence ID" value="NZ_CP027860.1"/>
</dbReference>
<keyword evidence="3" id="KW-1185">Reference proteome</keyword>
<dbReference type="KEGG" id="xba:C7S18_12045"/>
<sequence length="507" mass="57030">MELDRISIRLRQRGGFESIDLGIRMAIKDWRPLWSIWSLCYLPLVAVLCYLLWDQPVLLVMAMYWIKPIPERFALHVLSRAMFGETVSVRAALRDWSEVLTPGLFAQLLWRRPFDWMRSFNTPVVQLERQTGAQAAERRRLLGMRFGSYALALQFVGFMFEWVLVFGFTMLVNLFLTPEGQDFGNSDAMFTPLDLIYIALAHATIGPFFVAAGFSLYLNRRVILEAWDVELNLKRLRSRVETMRAGNLAVLFALAASCSLLLVDPAMALSTKTPETKEKAEFVTTPPPLDTPAHREAVKIVSDKEFGDRKRDEVHRFRFHREPKKREYEPQSNWLGGVGEFLARVLQVLGWILLAVLIGAVIYLIVRLTGGLEQDIGSGKSGPKILFGLQIAPESLPDDIGQTALELIRQGQVREALSLIYRGALSHLVHVRKLRVSAGATESEVATLSKRVLGSASAAYFAEVLAHWIDIAYGGRLPDVQAITRLAERFAEHFGKVSEPVPAEVPA</sequence>
<keyword evidence="1" id="KW-1133">Transmembrane helix</keyword>
<dbReference type="Proteomes" id="UP000241074">
    <property type="component" value="Chromosome"/>
</dbReference>
<feature type="transmembrane region" description="Helical" evidence="1">
    <location>
        <begin position="196"/>
        <end position="218"/>
    </location>
</feature>
<feature type="transmembrane region" description="Helical" evidence="1">
    <location>
        <begin position="33"/>
        <end position="53"/>
    </location>
</feature>
<reference evidence="2 3" key="2">
    <citation type="submission" date="2018-03" db="EMBL/GenBank/DDBJ databases">
        <authorList>
            <person name="Keele B.F."/>
        </authorList>
    </citation>
    <scope>NUCLEOTIDE SEQUENCE [LARGE SCALE GENOMIC DNA]</scope>
    <source>
        <strain evidence="2 3">D13</strain>
    </source>
</reference>
<feature type="transmembrane region" description="Helical" evidence="1">
    <location>
        <begin position="149"/>
        <end position="176"/>
    </location>
</feature>
<proteinExistence type="predicted"/>
<evidence type="ECO:0008006" key="4">
    <source>
        <dbReference type="Google" id="ProtNLM"/>
    </source>
</evidence>
<organism evidence="2 3">
    <name type="scientific">Ahniella affigens</name>
    <dbReference type="NCBI Taxonomy" id="2021234"/>
    <lineage>
        <taxon>Bacteria</taxon>
        <taxon>Pseudomonadati</taxon>
        <taxon>Pseudomonadota</taxon>
        <taxon>Gammaproteobacteria</taxon>
        <taxon>Lysobacterales</taxon>
        <taxon>Rhodanobacteraceae</taxon>
        <taxon>Ahniella</taxon>
    </lineage>
</organism>
<feature type="transmembrane region" description="Helical" evidence="1">
    <location>
        <begin position="245"/>
        <end position="263"/>
    </location>
</feature>
<protein>
    <recommendedName>
        <fullName evidence="4">DUF4129 domain-containing protein</fullName>
    </recommendedName>
</protein>
<dbReference type="OrthoDB" id="183980at2"/>
<keyword evidence="1" id="KW-0812">Transmembrane</keyword>
<evidence type="ECO:0000313" key="3">
    <source>
        <dbReference type="Proteomes" id="UP000241074"/>
    </source>
</evidence>